<dbReference type="EMBL" id="CAJOBS010001285">
    <property type="protein sequence ID" value="CAF4713006.1"/>
    <property type="molecule type" value="Genomic_DNA"/>
</dbReference>
<dbReference type="EMBL" id="CAJNYV010003914">
    <property type="protein sequence ID" value="CAF3620895.1"/>
    <property type="molecule type" value="Genomic_DNA"/>
</dbReference>
<name>A0A818PBW2_9BILA</name>
<feature type="signal peptide" evidence="1">
    <location>
        <begin position="1"/>
        <end position="24"/>
    </location>
</feature>
<dbReference type="Proteomes" id="UP000663865">
    <property type="component" value="Unassembled WGS sequence"/>
</dbReference>
<reference evidence="2" key="1">
    <citation type="submission" date="2021-02" db="EMBL/GenBank/DDBJ databases">
        <authorList>
            <person name="Nowell W R."/>
        </authorList>
    </citation>
    <scope>NUCLEOTIDE SEQUENCE</scope>
</reference>
<gene>
    <name evidence="2" type="ORF">KIK155_LOCUS21912</name>
    <name evidence="3" type="ORF">TOA249_LOCUS17780</name>
</gene>
<evidence type="ECO:0000256" key="1">
    <source>
        <dbReference type="SAM" id="SignalP"/>
    </source>
</evidence>
<accession>A0A818PBW2</accession>
<evidence type="ECO:0000313" key="4">
    <source>
        <dbReference type="Proteomes" id="UP000663865"/>
    </source>
</evidence>
<protein>
    <submittedName>
        <fullName evidence="2">Uncharacterized protein</fullName>
    </submittedName>
</protein>
<dbReference type="Proteomes" id="UP000663838">
    <property type="component" value="Unassembled WGS sequence"/>
</dbReference>
<organism evidence="2 4">
    <name type="scientific">Rotaria socialis</name>
    <dbReference type="NCBI Taxonomy" id="392032"/>
    <lineage>
        <taxon>Eukaryota</taxon>
        <taxon>Metazoa</taxon>
        <taxon>Spiralia</taxon>
        <taxon>Gnathifera</taxon>
        <taxon>Rotifera</taxon>
        <taxon>Eurotatoria</taxon>
        <taxon>Bdelloidea</taxon>
        <taxon>Philodinida</taxon>
        <taxon>Philodinidae</taxon>
        <taxon>Rotaria</taxon>
    </lineage>
</organism>
<proteinExistence type="predicted"/>
<feature type="chain" id="PRO_5036233740" evidence="1">
    <location>
        <begin position="25"/>
        <end position="92"/>
    </location>
</feature>
<keyword evidence="1" id="KW-0732">Signal</keyword>
<comment type="caution">
    <text evidence="2">The sequence shown here is derived from an EMBL/GenBank/DDBJ whole genome shotgun (WGS) entry which is preliminary data.</text>
</comment>
<evidence type="ECO:0000313" key="3">
    <source>
        <dbReference type="EMBL" id="CAF4713006.1"/>
    </source>
</evidence>
<sequence length="92" mass="10114">MHKFLLLSSFVITLSTFNIHLTSGQIDSLPSRPITVNGQTVCHIDSDCNGSCGLNPGCYWTCGDSVCMYQNRPTWEPLSNREAGIPDLPINN</sequence>
<evidence type="ECO:0000313" key="2">
    <source>
        <dbReference type="EMBL" id="CAF3620895.1"/>
    </source>
</evidence>
<dbReference type="AlphaFoldDB" id="A0A818PBW2"/>